<dbReference type="KEGG" id="nga:Ngar_c32180"/>
<protein>
    <submittedName>
        <fullName evidence="1">Uncharacterized protein</fullName>
    </submittedName>
</protein>
<dbReference type="BioCyc" id="CNIT1237085:G1324-3218-MONOMER"/>
<sequence>MKTKARKGDEANKPLLNQINYVLLHLHLAGKHDAKPTHEELKDWLHSGQVDVLRMNK</sequence>
<proteinExistence type="predicted"/>
<dbReference type="Proteomes" id="UP000008037">
    <property type="component" value="Chromosome"/>
</dbReference>
<dbReference type="InParanoid" id="K0INX5"/>
<reference evidence="1 2" key="1">
    <citation type="journal article" date="2012" name="Environ. Microbiol.">
        <title>The genome of the ammonia-oxidizing Candidatus Nitrososphaera gargensis: insights into metabolic versatility and environmental adaptations.</title>
        <authorList>
            <person name="Spang A."/>
            <person name="Poehlein A."/>
            <person name="Offre P."/>
            <person name="Zumbragel S."/>
            <person name="Haider S."/>
            <person name="Rychlik N."/>
            <person name="Nowka B."/>
            <person name="Schmeisser C."/>
            <person name="Lebedeva E.V."/>
            <person name="Rattei T."/>
            <person name="Bohm C."/>
            <person name="Schmid M."/>
            <person name="Galushko A."/>
            <person name="Hatzenpichler R."/>
            <person name="Weinmaier T."/>
            <person name="Daniel R."/>
            <person name="Schleper C."/>
            <person name="Spieck E."/>
            <person name="Streit W."/>
            <person name="Wagner M."/>
        </authorList>
    </citation>
    <scope>NUCLEOTIDE SEQUENCE [LARGE SCALE GENOMIC DNA]</scope>
    <source>
        <strain evidence="2">Ga9.2</strain>
    </source>
</reference>
<dbReference type="EMBL" id="CP002408">
    <property type="protein sequence ID" value="AFU60134.1"/>
    <property type="molecule type" value="Genomic_DNA"/>
</dbReference>
<dbReference type="AlphaFoldDB" id="K0INX5"/>
<dbReference type="HOGENOM" id="CLU_202921_0_0_2"/>
<accession>K0INX5</accession>
<evidence type="ECO:0000313" key="2">
    <source>
        <dbReference type="Proteomes" id="UP000008037"/>
    </source>
</evidence>
<gene>
    <name evidence="1" type="ordered locus">Ngar_c32180</name>
</gene>
<dbReference type="PATRIC" id="fig|1237085.11.peg.3207"/>
<organism evidence="1 2">
    <name type="scientific">Nitrososphaera gargensis (strain Ga9.2)</name>
    <dbReference type="NCBI Taxonomy" id="1237085"/>
    <lineage>
        <taxon>Archaea</taxon>
        <taxon>Nitrososphaerota</taxon>
        <taxon>Nitrososphaeria</taxon>
        <taxon>Nitrososphaerales</taxon>
        <taxon>Nitrososphaeraceae</taxon>
        <taxon>Nitrososphaera</taxon>
    </lineage>
</organism>
<evidence type="ECO:0000313" key="1">
    <source>
        <dbReference type="EMBL" id="AFU60134.1"/>
    </source>
</evidence>
<name>K0INX5_NITGG</name>
<keyword evidence="2" id="KW-1185">Reference proteome</keyword>
<dbReference type="STRING" id="1237085.Ngar_c32180"/>